<reference evidence="2 3" key="1">
    <citation type="submission" date="2020-04" db="EMBL/GenBank/DDBJ databases">
        <title>Description of novel Gluconacetobacter.</title>
        <authorList>
            <person name="Sombolestani A."/>
        </authorList>
    </citation>
    <scope>NUCLEOTIDE SEQUENCE [LARGE SCALE GENOMIC DNA]</scope>
    <source>
        <strain evidence="2 3">LMG 7603</strain>
    </source>
</reference>
<dbReference type="EMBL" id="JABEQG010000019">
    <property type="protein sequence ID" value="MBB2156871.1"/>
    <property type="molecule type" value="Genomic_DNA"/>
</dbReference>
<evidence type="ECO:0000313" key="2">
    <source>
        <dbReference type="EMBL" id="MBB2156871.1"/>
    </source>
</evidence>
<gene>
    <name evidence="2" type="ORF">HLH33_11210</name>
</gene>
<name>A0A7W4I5X9_GLUDI</name>
<organism evidence="2 3">
    <name type="scientific">Gluconacetobacter diazotrophicus</name>
    <name type="common">Acetobacter diazotrophicus</name>
    <dbReference type="NCBI Taxonomy" id="33996"/>
    <lineage>
        <taxon>Bacteria</taxon>
        <taxon>Pseudomonadati</taxon>
        <taxon>Pseudomonadota</taxon>
        <taxon>Alphaproteobacteria</taxon>
        <taxon>Acetobacterales</taxon>
        <taxon>Acetobacteraceae</taxon>
        <taxon>Gluconacetobacter</taxon>
    </lineage>
</organism>
<proteinExistence type="predicted"/>
<feature type="region of interest" description="Disordered" evidence="1">
    <location>
        <begin position="255"/>
        <end position="277"/>
    </location>
</feature>
<accession>A0A7W4I5X9</accession>
<feature type="compositionally biased region" description="Low complexity" evidence="1">
    <location>
        <begin position="266"/>
        <end position="277"/>
    </location>
</feature>
<evidence type="ECO:0000313" key="3">
    <source>
        <dbReference type="Proteomes" id="UP000550787"/>
    </source>
</evidence>
<sequence length="277" mass="28886">MARRLGCLPARARPGQPRLSSLRMMARTAPPTLRRESIDPAPLMLGNDVLGDCTSAGIGNHLRATAALAGFQVAVETADAEAFYAASTGYVPGDPSTDRGGVEVDVLTVAGRDGYALADATFYPLWGSAAPDDLNGLRNIMAGLGAAYLGVQLALADQPEDGVWDTTTPGDQTPGSWGGHCLLAWAYDGTADDSRVSLLTWGGMRHATWRWVRSRIMECHGLAWRQLMPAGGLAPDGEDWDALVAANAAYLAGEPAPLTRRPPAPGRAGPGPTAAAG</sequence>
<dbReference type="AlphaFoldDB" id="A0A7W4I5X9"/>
<protein>
    <submittedName>
        <fullName evidence="2">Uncharacterized protein</fullName>
    </submittedName>
</protein>
<dbReference type="Proteomes" id="UP000550787">
    <property type="component" value="Unassembled WGS sequence"/>
</dbReference>
<evidence type="ECO:0000256" key="1">
    <source>
        <dbReference type="SAM" id="MobiDB-lite"/>
    </source>
</evidence>
<comment type="caution">
    <text evidence="2">The sequence shown here is derived from an EMBL/GenBank/DDBJ whole genome shotgun (WGS) entry which is preliminary data.</text>
</comment>